<name>A0A1Q3ECQ6_LENED</name>
<reference evidence="2 3" key="1">
    <citation type="submission" date="2016-08" db="EMBL/GenBank/DDBJ databases">
        <authorList>
            <consortium name="Lentinula edodes genome sequencing consortium"/>
            <person name="Sakamoto Y."/>
            <person name="Nakade K."/>
            <person name="Sato S."/>
            <person name="Yoshida Y."/>
            <person name="Miyazaki K."/>
            <person name="Natsume S."/>
            <person name="Konno N."/>
        </authorList>
    </citation>
    <scope>NUCLEOTIDE SEQUENCE [LARGE SCALE GENOMIC DNA]</scope>
    <source>
        <strain evidence="2 3">NBRC 111202</strain>
    </source>
</reference>
<dbReference type="Proteomes" id="UP000188533">
    <property type="component" value="Unassembled WGS sequence"/>
</dbReference>
<organism evidence="2 3">
    <name type="scientific">Lentinula edodes</name>
    <name type="common">Shiitake mushroom</name>
    <name type="synonym">Lentinus edodes</name>
    <dbReference type="NCBI Taxonomy" id="5353"/>
    <lineage>
        <taxon>Eukaryota</taxon>
        <taxon>Fungi</taxon>
        <taxon>Dikarya</taxon>
        <taxon>Basidiomycota</taxon>
        <taxon>Agaricomycotina</taxon>
        <taxon>Agaricomycetes</taxon>
        <taxon>Agaricomycetidae</taxon>
        <taxon>Agaricales</taxon>
        <taxon>Marasmiineae</taxon>
        <taxon>Omphalotaceae</taxon>
        <taxon>Lentinula</taxon>
    </lineage>
</organism>
<sequence>MLSRITARSFFALLCLWVAALAVLASPLPPSTPDSKEAAPVFFGPPQPPVTVDLQILISCWNTAREHFLIAIGDTIIHVNNLKVIPEQENTLTPDIRQIPLKIAMQKYTPEFIGKASFIDDRDRQKFIGEMLTVKMPRFSEEGTCLDYIMIVLRKLKDHGGIADDSVLGKYQKIYDQGMENYRIYHT</sequence>
<accession>A0A1Q3ECQ6</accession>
<evidence type="ECO:0000313" key="3">
    <source>
        <dbReference type="Proteomes" id="UP000188533"/>
    </source>
</evidence>
<feature type="signal peptide" evidence="1">
    <location>
        <begin position="1"/>
        <end position="25"/>
    </location>
</feature>
<keyword evidence="3" id="KW-1185">Reference proteome</keyword>
<proteinExistence type="predicted"/>
<dbReference type="EMBL" id="BDGU01000222">
    <property type="protein sequence ID" value="GAW04993.1"/>
    <property type="molecule type" value="Genomic_DNA"/>
</dbReference>
<gene>
    <name evidence="2" type="ORF">LENED_006822</name>
</gene>
<feature type="chain" id="PRO_5010217444" evidence="1">
    <location>
        <begin position="26"/>
        <end position="187"/>
    </location>
</feature>
<evidence type="ECO:0000313" key="2">
    <source>
        <dbReference type="EMBL" id="GAW04993.1"/>
    </source>
</evidence>
<evidence type="ECO:0000256" key="1">
    <source>
        <dbReference type="SAM" id="SignalP"/>
    </source>
</evidence>
<dbReference type="AlphaFoldDB" id="A0A1Q3ECQ6"/>
<keyword evidence="1" id="KW-0732">Signal</keyword>
<comment type="caution">
    <text evidence="2">The sequence shown here is derived from an EMBL/GenBank/DDBJ whole genome shotgun (WGS) entry which is preliminary data.</text>
</comment>
<protein>
    <submittedName>
        <fullName evidence="2">Uncharacterized protein</fullName>
    </submittedName>
</protein>
<reference evidence="2 3" key="2">
    <citation type="submission" date="2017-02" db="EMBL/GenBank/DDBJ databases">
        <title>A genome survey and senescence transcriptome analysis in Lentinula edodes.</title>
        <authorList>
            <person name="Sakamoto Y."/>
            <person name="Nakade K."/>
            <person name="Sato S."/>
            <person name="Yoshida Y."/>
            <person name="Miyazaki K."/>
            <person name="Natsume S."/>
            <person name="Konno N."/>
        </authorList>
    </citation>
    <scope>NUCLEOTIDE SEQUENCE [LARGE SCALE GENOMIC DNA]</scope>
    <source>
        <strain evidence="2 3">NBRC 111202</strain>
    </source>
</reference>